<dbReference type="EMBL" id="UYWY01021883">
    <property type="protein sequence ID" value="VDM45082.1"/>
    <property type="molecule type" value="Genomic_DNA"/>
</dbReference>
<evidence type="ECO:0000313" key="6">
    <source>
        <dbReference type="EMBL" id="VDM45082.1"/>
    </source>
</evidence>
<evidence type="ECO:0000256" key="2">
    <source>
        <dbReference type="ARBA" id="ARBA00011038"/>
    </source>
</evidence>
<comment type="similarity">
    <text evidence="2">Belongs to the eukaryotic RPC34/RPC39 RNA polymerase subunit family.</text>
</comment>
<dbReference type="Pfam" id="PF05158">
    <property type="entry name" value="RNA_pol_Rpc34"/>
    <property type="match status" value="1"/>
</dbReference>
<evidence type="ECO:0000313" key="7">
    <source>
        <dbReference type="Proteomes" id="UP000050794"/>
    </source>
</evidence>
<gene>
    <name evidence="6" type="ORF">TCNE_LOCUS13761</name>
</gene>
<organism evidence="7 8">
    <name type="scientific">Toxocara canis</name>
    <name type="common">Canine roundworm</name>
    <dbReference type="NCBI Taxonomy" id="6265"/>
    <lineage>
        <taxon>Eukaryota</taxon>
        <taxon>Metazoa</taxon>
        <taxon>Ecdysozoa</taxon>
        <taxon>Nematoda</taxon>
        <taxon>Chromadorea</taxon>
        <taxon>Rhabditida</taxon>
        <taxon>Spirurina</taxon>
        <taxon>Ascaridomorpha</taxon>
        <taxon>Ascaridoidea</taxon>
        <taxon>Toxocaridae</taxon>
        <taxon>Toxocara</taxon>
    </lineage>
</organism>
<sequence>MPKEEVISAESEILALLESHPDGVTNEELLQMTASIEGRIYSLIEESDKMGIWIREIRSRTGLSQAQVRKALKVLEQRKLVKSVKVITFSACIPIV</sequence>
<dbReference type="GO" id="GO:0006383">
    <property type="term" value="P:transcription by RNA polymerase III"/>
    <property type="evidence" value="ECO:0007669"/>
    <property type="project" value="InterPro"/>
</dbReference>
<keyword evidence="5" id="KW-0539">Nucleus</keyword>
<evidence type="ECO:0000256" key="3">
    <source>
        <dbReference type="ARBA" id="ARBA00022478"/>
    </source>
</evidence>
<dbReference type="Gene3D" id="1.10.10.10">
    <property type="entry name" value="Winged helix-like DNA-binding domain superfamily/Winged helix DNA-binding domain"/>
    <property type="match status" value="1"/>
</dbReference>
<accession>A0A183UZ41</accession>
<reference evidence="6 7" key="2">
    <citation type="submission" date="2018-11" db="EMBL/GenBank/DDBJ databases">
        <authorList>
            <consortium name="Pathogen Informatics"/>
        </authorList>
    </citation>
    <scope>NUCLEOTIDE SEQUENCE [LARGE SCALE GENOMIC DNA]</scope>
</reference>
<dbReference type="InterPro" id="IPR007832">
    <property type="entry name" value="RNA_pol_Rpc34"/>
</dbReference>
<dbReference type="FunFam" id="1.10.10.10:FF:000116">
    <property type="entry name" value="DNA-directed RNA polymerase III subunit RPC6"/>
    <property type="match status" value="1"/>
</dbReference>
<reference evidence="8" key="1">
    <citation type="submission" date="2016-06" db="UniProtKB">
        <authorList>
            <consortium name="WormBaseParasite"/>
        </authorList>
    </citation>
    <scope>IDENTIFICATION</scope>
</reference>
<evidence type="ECO:0000256" key="1">
    <source>
        <dbReference type="ARBA" id="ARBA00004123"/>
    </source>
</evidence>
<dbReference type="WBParaSite" id="TCNE_0001376101-mRNA-1">
    <property type="protein sequence ID" value="TCNE_0001376101-mRNA-1"/>
    <property type="gene ID" value="TCNE_0001376101"/>
</dbReference>
<evidence type="ECO:0000256" key="4">
    <source>
        <dbReference type="ARBA" id="ARBA00023163"/>
    </source>
</evidence>
<dbReference type="GO" id="GO:0005654">
    <property type="term" value="C:nucleoplasm"/>
    <property type="evidence" value="ECO:0007669"/>
    <property type="project" value="UniProtKB-ARBA"/>
</dbReference>
<dbReference type="AlphaFoldDB" id="A0A183UZ41"/>
<dbReference type="GO" id="GO:0005666">
    <property type="term" value="C:RNA polymerase III complex"/>
    <property type="evidence" value="ECO:0007669"/>
    <property type="project" value="InterPro"/>
</dbReference>
<keyword evidence="4" id="KW-0804">Transcription</keyword>
<protein>
    <submittedName>
        <fullName evidence="8">MarR family transcriptional regulator</fullName>
    </submittedName>
</protein>
<dbReference type="InterPro" id="IPR036390">
    <property type="entry name" value="WH_DNA-bd_sf"/>
</dbReference>
<dbReference type="InterPro" id="IPR016049">
    <property type="entry name" value="RNA_pol_Rpc34-like"/>
</dbReference>
<dbReference type="GO" id="GO:0005737">
    <property type="term" value="C:cytoplasm"/>
    <property type="evidence" value="ECO:0007669"/>
    <property type="project" value="UniProtKB-ARBA"/>
</dbReference>
<dbReference type="PANTHER" id="PTHR12780">
    <property type="entry name" value="RNA POLYMERASE III DNA DIRECTED , 39KD SUBUNIT-RELATED"/>
    <property type="match status" value="1"/>
</dbReference>
<proteinExistence type="inferred from homology"/>
<evidence type="ECO:0000256" key="5">
    <source>
        <dbReference type="ARBA" id="ARBA00023242"/>
    </source>
</evidence>
<keyword evidence="3" id="KW-0240">DNA-directed RNA polymerase</keyword>
<evidence type="ECO:0000313" key="8">
    <source>
        <dbReference type="WBParaSite" id="TCNE_0001376101-mRNA-1"/>
    </source>
</evidence>
<comment type="subcellular location">
    <subcellularLocation>
        <location evidence="1">Nucleus</location>
    </subcellularLocation>
</comment>
<keyword evidence="7" id="KW-1185">Reference proteome</keyword>
<dbReference type="Proteomes" id="UP000050794">
    <property type="component" value="Unassembled WGS sequence"/>
</dbReference>
<dbReference type="SUPFAM" id="SSF46785">
    <property type="entry name" value="Winged helix' DNA-binding domain"/>
    <property type="match status" value="1"/>
</dbReference>
<name>A0A183UZ41_TOXCA</name>
<dbReference type="InterPro" id="IPR036388">
    <property type="entry name" value="WH-like_DNA-bd_sf"/>
</dbReference>